<evidence type="ECO:0000256" key="1">
    <source>
        <dbReference type="SAM" id="MobiDB-lite"/>
    </source>
</evidence>
<gene>
    <name evidence="2" type="ORF">Asi03nite_65880</name>
</gene>
<dbReference type="AlphaFoldDB" id="A0A919NE37"/>
<organism evidence="2 3">
    <name type="scientific">Actinoplanes siamensis</name>
    <dbReference type="NCBI Taxonomy" id="1223317"/>
    <lineage>
        <taxon>Bacteria</taxon>
        <taxon>Bacillati</taxon>
        <taxon>Actinomycetota</taxon>
        <taxon>Actinomycetes</taxon>
        <taxon>Micromonosporales</taxon>
        <taxon>Micromonosporaceae</taxon>
        <taxon>Actinoplanes</taxon>
    </lineage>
</organism>
<feature type="compositionally biased region" description="Basic and acidic residues" evidence="1">
    <location>
        <begin position="1"/>
        <end position="14"/>
    </location>
</feature>
<dbReference type="RefSeq" id="WP_203684382.1">
    <property type="nucleotide sequence ID" value="NZ_BOMW01000073.1"/>
</dbReference>
<dbReference type="Proteomes" id="UP000629619">
    <property type="component" value="Unassembled WGS sequence"/>
</dbReference>
<accession>A0A919NE37</accession>
<proteinExistence type="predicted"/>
<name>A0A919NE37_9ACTN</name>
<comment type="caution">
    <text evidence="2">The sequence shown here is derived from an EMBL/GenBank/DDBJ whole genome shotgun (WGS) entry which is preliminary data.</text>
</comment>
<evidence type="ECO:0000313" key="2">
    <source>
        <dbReference type="EMBL" id="GIF09050.1"/>
    </source>
</evidence>
<dbReference type="EMBL" id="BOMW01000073">
    <property type="protein sequence ID" value="GIF09050.1"/>
    <property type="molecule type" value="Genomic_DNA"/>
</dbReference>
<sequence length="67" mass="7056">MSDDRERTDRHPTDEPDGTPAHAASLRRPGQSVTGAEPEEPEAGEAATGAGYDENAVSGDTGMYRPD</sequence>
<protein>
    <submittedName>
        <fullName evidence="2">Uncharacterized protein</fullName>
    </submittedName>
</protein>
<evidence type="ECO:0000313" key="3">
    <source>
        <dbReference type="Proteomes" id="UP000629619"/>
    </source>
</evidence>
<reference evidence="2" key="1">
    <citation type="submission" date="2021-01" db="EMBL/GenBank/DDBJ databases">
        <title>Whole genome shotgun sequence of Actinoplanes siamensis NBRC 109076.</title>
        <authorList>
            <person name="Komaki H."/>
            <person name="Tamura T."/>
        </authorList>
    </citation>
    <scope>NUCLEOTIDE SEQUENCE</scope>
    <source>
        <strain evidence="2">NBRC 109076</strain>
    </source>
</reference>
<keyword evidence="3" id="KW-1185">Reference proteome</keyword>
<feature type="region of interest" description="Disordered" evidence="1">
    <location>
        <begin position="1"/>
        <end position="67"/>
    </location>
</feature>